<feature type="transmembrane region" description="Helical" evidence="1">
    <location>
        <begin position="16"/>
        <end position="38"/>
    </location>
</feature>
<reference evidence="3" key="1">
    <citation type="submission" date="2017-06" db="EMBL/GenBank/DDBJ databases">
        <authorList>
            <person name="Cremers G."/>
        </authorList>
    </citation>
    <scope>NUCLEOTIDE SEQUENCE [LARGE SCALE GENOMIC DNA]</scope>
</reference>
<keyword evidence="1" id="KW-0472">Membrane</keyword>
<proteinExistence type="predicted"/>
<organism evidence="2 3">
    <name type="scientific">Candidatus Methanoperedens nitratireducens</name>
    <dbReference type="NCBI Taxonomy" id="1392998"/>
    <lineage>
        <taxon>Archaea</taxon>
        <taxon>Methanobacteriati</taxon>
        <taxon>Methanobacteriota</taxon>
        <taxon>Stenosarchaea group</taxon>
        <taxon>Methanomicrobia</taxon>
        <taxon>Methanosarcinales</taxon>
        <taxon>ANME-2 cluster</taxon>
        <taxon>Candidatus Methanoperedentaceae</taxon>
        <taxon>Candidatus Methanoperedens</taxon>
    </lineage>
</organism>
<evidence type="ECO:0000313" key="3">
    <source>
        <dbReference type="Proteomes" id="UP000218615"/>
    </source>
</evidence>
<feature type="transmembrane region" description="Helical" evidence="1">
    <location>
        <begin position="50"/>
        <end position="67"/>
    </location>
</feature>
<accession>A0A284VLU6</accession>
<dbReference type="EMBL" id="FZMP01000082">
    <property type="protein sequence ID" value="SNQ60251.1"/>
    <property type="molecule type" value="Genomic_DNA"/>
</dbReference>
<dbReference type="Proteomes" id="UP000218615">
    <property type="component" value="Unassembled WGS sequence"/>
</dbReference>
<keyword evidence="3" id="KW-1185">Reference proteome</keyword>
<gene>
    <name evidence="2" type="ORF">MNV_1720010</name>
</gene>
<keyword evidence="1" id="KW-1133">Transmembrane helix</keyword>
<dbReference type="AlphaFoldDB" id="A0A284VLU6"/>
<dbReference type="RefSeq" id="WP_096204531.1">
    <property type="nucleotide sequence ID" value="NZ_FZMP01000082.1"/>
</dbReference>
<evidence type="ECO:0000256" key="1">
    <source>
        <dbReference type="SAM" id="Phobius"/>
    </source>
</evidence>
<protein>
    <submittedName>
        <fullName evidence="2">Uncharacterized protein</fullName>
    </submittedName>
</protein>
<keyword evidence="1" id="KW-0812">Transmembrane</keyword>
<sequence>MLWIFRIAAVIRPVNIASGVIVVQLAFMLLLSVLLLIFKTTGYVIDRREGMVFLGMYFFFVLISVISENGSTGI</sequence>
<dbReference type="OrthoDB" id="142185at2157"/>
<evidence type="ECO:0000313" key="2">
    <source>
        <dbReference type="EMBL" id="SNQ60251.1"/>
    </source>
</evidence>
<name>A0A284VLU6_9EURY</name>